<organism evidence="2 3">
    <name type="scientific">Auricularia subglabra (strain TFB-10046 / SS5)</name>
    <name type="common">White-rot fungus</name>
    <name type="synonym">Auricularia delicata (strain TFB10046)</name>
    <dbReference type="NCBI Taxonomy" id="717982"/>
    <lineage>
        <taxon>Eukaryota</taxon>
        <taxon>Fungi</taxon>
        <taxon>Dikarya</taxon>
        <taxon>Basidiomycota</taxon>
        <taxon>Agaricomycotina</taxon>
        <taxon>Agaricomycetes</taxon>
        <taxon>Auriculariales</taxon>
        <taxon>Auriculariaceae</taxon>
        <taxon>Auricularia</taxon>
    </lineage>
</organism>
<evidence type="ECO:0000313" key="3">
    <source>
        <dbReference type="Proteomes" id="UP000006514"/>
    </source>
</evidence>
<feature type="transmembrane region" description="Helical" evidence="1">
    <location>
        <begin position="181"/>
        <end position="200"/>
    </location>
</feature>
<feature type="transmembrane region" description="Helical" evidence="1">
    <location>
        <begin position="212"/>
        <end position="235"/>
    </location>
</feature>
<protein>
    <submittedName>
        <fullName evidence="2">Uncharacterized protein</fullName>
    </submittedName>
</protein>
<feature type="transmembrane region" description="Helical" evidence="1">
    <location>
        <begin position="109"/>
        <end position="128"/>
    </location>
</feature>
<dbReference type="AlphaFoldDB" id="J0CY11"/>
<feature type="transmembrane region" description="Helical" evidence="1">
    <location>
        <begin position="86"/>
        <end position="103"/>
    </location>
</feature>
<keyword evidence="3" id="KW-1185">Reference proteome</keyword>
<feature type="transmembrane region" description="Helical" evidence="1">
    <location>
        <begin position="12"/>
        <end position="34"/>
    </location>
</feature>
<dbReference type="KEGG" id="adl:AURDEDRAFT_174909"/>
<name>J0CY11_AURST</name>
<evidence type="ECO:0000313" key="2">
    <source>
        <dbReference type="EMBL" id="EJD35989.1"/>
    </source>
</evidence>
<dbReference type="Proteomes" id="UP000006514">
    <property type="component" value="Unassembled WGS sequence"/>
</dbReference>
<feature type="transmembrane region" description="Helical" evidence="1">
    <location>
        <begin position="54"/>
        <end position="74"/>
    </location>
</feature>
<gene>
    <name evidence="2" type="ORF">AURDEDRAFT_174909</name>
</gene>
<dbReference type="EMBL" id="JH687873">
    <property type="protein sequence ID" value="EJD35989.1"/>
    <property type="molecule type" value="Genomic_DNA"/>
</dbReference>
<dbReference type="InParanoid" id="J0CY11"/>
<keyword evidence="1" id="KW-1133">Transmembrane helix</keyword>
<proteinExistence type="predicted"/>
<reference evidence="3" key="1">
    <citation type="journal article" date="2012" name="Science">
        <title>The Paleozoic origin of enzymatic lignin decomposition reconstructed from 31 fungal genomes.</title>
        <authorList>
            <person name="Floudas D."/>
            <person name="Binder M."/>
            <person name="Riley R."/>
            <person name="Barry K."/>
            <person name="Blanchette R.A."/>
            <person name="Henrissat B."/>
            <person name="Martinez A.T."/>
            <person name="Otillar R."/>
            <person name="Spatafora J.W."/>
            <person name="Yadav J.S."/>
            <person name="Aerts A."/>
            <person name="Benoit I."/>
            <person name="Boyd A."/>
            <person name="Carlson A."/>
            <person name="Copeland A."/>
            <person name="Coutinho P.M."/>
            <person name="de Vries R.P."/>
            <person name="Ferreira P."/>
            <person name="Findley K."/>
            <person name="Foster B."/>
            <person name="Gaskell J."/>
            <person name="Glotzer D."/>
            <person name="Gorecki P."/>
            <person name="Heitman J."/>
            <person name="Hesse C."/>
            <person name="Hori C."/>
            <person name="Igarashi K."/>
            <person name="Jurgens J.A."/>
            <person name="Kallen N."/>
            <person name="Kersten P."/>
            <person name="Kohler A."/>
            <person name="Kuees U."/>
            <person name="Kumar T.K.A."/>
            <person name="Kuo A."/>
            <person name="LaButti K."/>
            <person name="Larrondo L.F."/>
            <person name="Lindquist E."/>
            <person name="Ling A."/>
            <person name="Lombard V."/>
            <person name="Lucas S."/>
            <person name="Lundell T."/>
            <person name="Martin R."/>
            <person name="McLaughlin D.J."/>
            <person name="Morgenstern I."/>
            <person name="Morin E."/>
            <person name="Murat C."/>
            <person name="Nagy L.G."/>
            <person name="Nolan M."/>
            <person name="Ohm R.A."/>
            <person name="Patyshakuliyeva A."/>
            <person name="Rokas A."/>
            <person name="Ruiz-Duenas F.J."/>
            <person name="Sabat G."/>
            <person name="Salamov A."/>
            <person name="Samejima M."/>
            <person name="Schmutz J."/>
            <person name="Slot J.C."/>
            <person name="St John F."/>
            <person name="Stenlid J."/>
            <person name="Sun H."/>
            <person name="Sun S."/>
            <person name="Syed K."/>
            <person name="Tsang A."/>
            <person name="Wiebenga A."/>
            <person name="Young D."/>
            <person name="Pisabarro A."/>
            <person name="Eastwood D.C."/>
            <person name="Martin F."/>
            <person name="Cullen D."/>
            <person name="Grigoriev I.V."/>
            <person name="Hibbett D.S."/>
        </authorList>
    </citation>
    <scope>NUCLEOTIDE SEQUENCE [LARGE SCALE GENOMIC DNA]</scope>
    <source>
        <strain evidence="3">TFB10046</strain>
    </source>
</reference>
<feature type="transmembrane region" description="Helical" evidence="1">
    <location>
        <begin position="135"/>
        <end position="157"/>
    </location>
</feature>
<dbReference type="OrthoDB" id="3197626at2759"/>
<keyword evidence="1" id="KW-0812">Transmembrane</keyword>
<evidence type="ECO:0000256" key="1">
    <source>
        <dbReference type="SAM" id="Phobius"/>
    </source>
</evidence>
<sequence>MTNWNDPTLDRSIAHVVLWDVTFFSGLYVWEFVVTFEFDWECFTRKRPFRWTQVPYFGARYGPLWALINATYAMNVLSPSTHCTTIWRLIYVRCFVLVYSTLYRLVYKVGAHVSVISASLLLIVRVVAISEHNRIVAAALGSLWLGEVGTAFLNLALVKGRYAPELLACAVGNTIMTRPTILIAFGIHFACLVLTIWLLLRRRGAGLWRLLLSRGFIYFAVTLVAYIPTTVLLLLNFNGAPIVDVLTPQSYHVIRCNESKHSGAHK</sequence>
<accession>J0CY11</accession>
<keyword evidence="1" id="KW-0472">Membrane</keyword>
<dbReference type="OMA" id="VIRCNES"/>